<organism evidence="3 4">
    <name type="scientific">Trichogramma brassicae</name>
    <dbReference type="NCBI Taxonomy" id="86971"/>
    <lineage>
        <taxon>Eukaryota</taxon>
        <taxon>Metazoa</taxon>
        <taxon>Ecdysozoa</taxon>
        <taxon>Arthropoda</taxon>
        <taxon>Hexapoda</taxon>
        <taxon>Insecta</taxon>
        <taxon>Pterygota</taxon>
        <taxon>Neoptera</taxon>
        <taxon>Endopterygota</taxon>
        <taxon>Hymenoptera</taxon>
        <taxon>Apocrita</taxon>
        <taxon>Proctotrupomorpha</taxon>
        <taxon>Chalcidoidea</taxon>
        <taxon>Trichogrammatidae</taxon>
        <taxon>Trichogramma</taxon>
    </lineage>
</organism>
<evidence type="ECO:0000256" key="1">
    <source>
        <dbReference type="ARBA" id="ARBA00022737"/>
    </source>
</evidence>
<dbReference type="OrthoDB" id="10252509at2759"/>
<dbReference type="PANTHER" id="PTHR10943">
    <property type="entry name" value="26S PROTEASOME NON-ATPASE REGULATORY SUBUNIT"/>
    <property type="match status" value="1"/>
</dbReference>
<dbReference type="AlphaFoldDB" id="A0A6H5I561"/>
<evidence type="ECO:0000313" key="3">
    <source>
        <dbReference type="EMBL" id="CAB0033071.1"/>
    </source>
</evidence>
<name>A0A6H5I561_9HYME</name>
<sequence>MRFCSIAILHYVQRGESRACVKVEGAPHAHTMIDVKKARESMRAGARPTQLKTCIRKFLKPPRPEENTEVTLTVFAPSRGGRAYYIFDKLNPSARKYSPRTLRFSFYFSAAAAAATTIQMSIRNVSVITPSRARRDDHDDKDENGNIYIYEMYVYGKEDEGEKSCGYRATTPIRASRSTPSSPSASSGAETNNARFAVTLRQLAAYYANQPSHLFVVRMAQGLIHMGKVRDICDFSSRRLVHRSYLPFSFFLYKGTITLQPPKYSYKTLYHASLAGLLVVLVSLLDCNNLILGKNHYLMYCLALAMELRWLVTLNEDLKVNKHASNK</sequence>
<dbReference type="GO" id="GO:0008540">
    <property type="term" value="C:proteasome regulatory particle, base subcomplex"/>
    <property type="evidence" value="ECO:0007669"/>
    <property type="project" value="TreeGrafter"/>
</dbReference>
<dbReference type="GO" id="GO:0043161">
    <property type="term" value="P:proteasome-mediated ubiquitin-dependent protein catabolic process"/>
    <property type="evidence" value="ECO:0007669"/>
    <property type="project" value="TreeGrafter"/>
</dbReference>
<protein>
    <submittedName>
        <fullName evidence="3">Uncharacterized protein</fullName>
    </submittedName>
</protein>
<reference evidence="3 4" key="1">
    <citation type="submission" date="2020-02" db="EMBL/GenBank/DDBJ databases">
        <authorList>
            <person name="Ferguson B K."/>
        </authorList>
    </citation>
    <scope>NUCLEOTIDE SEQUENCE [LARGE SCALE GENOMIC DNA]</scope>
</reference>
<dbReference type="Proteomes" id="UP000479190">
    <property type="component" value="Unassembled WGS sequence"/>
</dbReference>
<dbReference type="PANTHER" id="PTHR10943:SF1">
    <property type="entry name" value="26S PROTEASOME NON-ATPASE REGULATORY SUBUNIT 2"/>
    <property type="match status" value="1"/>
</dbReference>
<proteinExistence type="predicted"/>
<accession>A0A6H5I561</accession>
<feature type="compositionally biased region" description="Low complexity" evidence="2">
    <location>
        <begin position="171"/>
        <end position="187"/>
    </location>
</feature>
<evidence type="ECO:0000313" key="4">
    <source>
        <dbReference type="Proteomes" id="UP000479190"/>
    </source>
</evidence>
<keyword evidence="4" id="KW-1185">Reference proteome</keyword>
<keyword evidence="1" id="KW-0677">Repeat</keyword>
<dbReference type="GO" id="GO:0034515">
    <property type="term" value="C:proteasome storage granule"/>
    <property type="evidence" value="ECO:0007669"/>
    <property type="project" value="TreeGrafter"/>
</dbReference>
<gene>
    <name evidence="3" type="ORF">TBRA_LOCUS4991</name>
</gene>
<dbReference type="EMBL" id="CADCXV010000698">
    <property type="protein sequence ID" value="CAB0033071.1"/>
    <property type="molecule type" value="Genomic_DNA"/>
</dbReference>
<dbReference type="GO" id="GO:0005634">
    <property type="term" value="C:nucleus"/>
    <property type="evidence" value="ECO:0007669"/>
    <property type="project" value="TreeGrafter"/>
</dbReference>
<feature type="region of interest" description="Disordered" evidence="2">
    <location>
        <begin position="171"/>
        <end position="190"/>
    </location>
</feature>
<evidence type="ECO:0000256" key="2">
    <source>
        <dbReference type="SAM" id="MobiDB-lite"/>
    </source>
</evidence>